<dbReference type="SUPFAM" id="SSF55136">
    <property type="entry name" value="Probable bacterial effector-binding domain"/>
    <property type="match status" value="1"/>
</dbReference>
<dbReference type="InterPro" id="IPR029442">
    <property type="entry name" value="GyrI-like"/>
</dbReference>
<sequence>MINKLNQVIDYIEKYLADKTVVKDAVFPNTGPFPETLQDTWAKTYAEWLVSSDYELVAAPNFSFTKMDENKDNYAYSEIWLPVRKITK</sequence>
<dbReference type="Pfam" id="PF06445">
    <property type="entry name" value="GyrI-like"/>
    <property type="match status" value="1"/>
</dbReference>
<dbReference type="KEGG" id="tkr:C7K43_09925"/>
<dbReference type="Proteomes" id="UP000886597">
    <property type="component" value="Unassembled WGS sequence"/>
</dbReference>
<evidence type="ECO:0000313" key="3">
    <source>
        <dbReference type="EMBL" id="GEQ53353.1"/>
    </source>
</evidence>
<dbReference type="AlphaFoldDB" id="A0AAN4UAH3"/>
<evidence type="ECO:0000313" key="2">
    <source>
        <dbReference type="EMBL" id="GEQ48310.1"/>
    </source>
</evidence>
<reference evidence="3" key="1">
    <citation type="submission" date="2019-08" db="EMBL/GenBank/DDBJ databases">
        <authorList>
            <person name="Ishikawa M."/>
            <person name="Suzuki T."/>
            <person name="Matsutani M."/>
        </authorList>
    </citation>
    <scope>NUCLEOTIDE SEQUENCE</scope>
    <source>
        <strain evidence="3">7C1</strain>
        <strain evidence="2">8C4</strain>
    </source>
</reference>
<evidence type="ECO:0000259" key="1">
    <source>
        <dbReference type="Pfam" id="PF06445"/>
    </source>
</evidence>
<organism evidence="3 4">
    <name type="scientific">Tetragenococcus koreensis</name>
    <dbReference type="NCBI Taxonomy" id="290335"/>
    <lineage>
        <taxon>Bacteria</taxon>
        <taxon>Bacillati</taxon>
        <taxon>Bacillota</taxon>
        <taxon>Bacilli</taxon>
        <taxon>Lactobacillales</taxon>
        <taxon>Enterococcaceae</taxon>
        <taxon>Tetragenococcus</taxon>
    </lineage>
</organism>
<dbReference type="EMBL" id="BKBO01000002">
    <property type="protein sequence ID" value="GEQ48310.1"/>
    <property type="molecule type" value="Genomic_DNA"/>
</dbReference>
<evidence type="ECO:0000313" key="4">
    <source>
        <dbReference type="Proteomes" id="UP000886597"/>
    </source>
</evidence>
<protein>
    <recommendedName>
        <fullName evidence="1">GyrI-like small molecule binding domain-containing protein</fullName>
    </recommendedName>
</protein>
<gene>
    <name evidence="2" type="ORF">TK11N_01620</name>
    <name evidence="3" type="ORF">TK2N_01970</name>
</gene>
<dbReference type="Gene3D" id="3.20.80.10">
    <property type="entry name" value="Regulatory factor, effector binding domain"/>
    <property type="match status" value="1"/>
</dbReference>
<feature type="domain" description="GyrI-like small molecule binding" evidence="1">
    <location>
        <begin position="25"/>
        <end position="84"/>
    </location>
</feature>
<dbReference type="EMBL" id="BKBQ01000002">
    <property type="protein sequence ID" value="GEQ53353.1"/>
    <property type="molecule type" value="Genomic_DNA"/>
</dbReference>
<name>A0AAN4UAH3_9ENTE</name>
<reference evidence="3" key="2">
    <citation type="journal article" date="2020" name="Int. Dairy J.">
        <title>Lactic acid bacterial diversity in Brie cheese focusing on salt concentration and pH of isolation medium and characterisation of halophilic and alkaliphilic lactic acid bacterial isolates.</title>
        <authorList>
            <person name="Unno R."/>
            <person name="Matsutani M."/>
            <person name="Suzuki T."/>
            <person name="Kodama K."/>
            <person name="Matsushita H."/>
            <person name="Yamasato K."/>
            <person name="Koizumi Y."/>
            <person name="Ishikawa M."/>
        </authorList>
    </citation>
    <scope>NUCLEOTIDE SEQUENCE</scope>
    <source>
        <strain evidence="3">7C1</strain>
        <strain evidence="2">8C4</strain>
    </source>
</reference>
<comment type="caution">
    <text evidence="3">The sequence shown here is derived from an EMBL/GenBank/DDBJ whole genome shotgun (WGS) entry which is preliminary data.</text>
</comment>
<accession>A0AAN4UAH3</accession>
<evidence type="ECO:0000313" key="5">
    <source>
        <dbReference type="Proteomes" id="UP000886607"/>
    </source>
</evidence>
<proteinExistence type="predicted"/>
<dbReference type="InterPro" id="IPR011256">
    <property type="entry name" value="Reg_factor_effector_dom_sf"/>
</dbReference>
<dbReference type="Proteomes" id="UP000886607">
    <property type="component" value="Unassembled WGS sequence"/>
</dbReference>
<keyword evidence="5" id="KW-1185">Reference proteome</keyword>